<feature type="active site" description="Proton donor" evidence="5">
    <location>
        <position position="131"/>
    </location>
</feature>
<evidence type="ECO:0000256" key="4">
    <source>
        <dbReference type="ARBA" id="ARBA00019595"/>
    </source>
</evidence>
<dbReference type="SUPFAM" id="SSF51182">
    <property type="entry name" value="RmlC-like cupins"/>
    <property type="match status" value="1"/>
</dbReference>
<feature type="site" description="Participates in a stacking interaction with the thymidine ring of dTDP-4-oxo-6-deoxyglucose" evidence="6">
    <location>
        <position position="137"/>
    </location>
</feature>
<dbReference type="OrthoDB" id="9800680at2"/>
<dbReference type="GO" id="GO:0019305">
    <property type="term" value="P:dTDP-rhamnose biosynthetic process"/>
    <property type="evidence" value="ECO:0007669"/>
    <property type="project" value="UniProtKB-UniRule"/>
</dbReference>
<name>A0A4R8DFS9_9BACT</name>
<keyword evidence="9" id="KW-1185">Reference proteome</keyword>
<comment type="subunit">
    <text evidence="7">Homodimer.</text>
</comment>
<reference evidence="8 9" key="1">
    <citation type="submission" date="2019-03" db="EMBL/GenBank/DDBJ databases">
        <title>Genomic Encyclopedia of Type Strains, Phase IV (KMG-IV): sequencing the most valuable type-strain genomes for metagenomic binning, comparative biology and taxonomic classification.</title>
        <authorList>
            <person name="Goeker M."/>
        </authorList>
    </citation>
    <scope>NUCLEOTIDE SEQUENCE [LARGE SCALE GENOMIC DNA]</scope>
    <source>
        <strain evidence="8 9">DSM 100059</strain>
    </source>
</reference>
<comment type="catalytic activity">
    <reaction evidence="1 7">
        <text>dTDP-4-dehydro-6-deoxy-alpha-D-glucose = dTDP-4-dehydro-beta-L-rhamnose</text>
        <dbReference type="Rhea" id="RHEA:16969"/>
        <dbReference type="ChEBI" id="CHEBI:57649"/>
        <dbReference type="ChEBI" id="CHEBI:62830"/>
        <dbReference type="EC" id="5.1.3.13"/>
    </reaction>
</comment>
<comment type="caution">
    <text evidence="8">The sequence shown here is derived from an EMBL/GenBank/DDBJ whole genome shotgun (WGS) entry which is preliminary data.</text>
</comment>
<dbReference type="GO" id="GO:0008830">
    <property type="term" value="F:dTDP-4-dehydrorhamnose 3,5-epimerase activity"/>
    <property type="evidence" value="ECO:0007669"/>
    <property type="project" value="UniProtKB-UniRule"/>
</dbReference>
<evidence type="ECO:0000313" key="9">
    <source>
        <dbReference type="Proteomes" id="UP000294498"/>
    </source>
</evidence>
<dbReference type="GO" id="GO:0000271">
    <property type="term" value="P:polysaccharide biosynthetic process"/>
    <property type="evidence" value="ECO:0007669"/>
    <property type="project" value="TreeGrafter"/>
</dbReference>
<dbReference type="EMBL" id="SODV01000002">
    <property type="protein sequence ID" value="TDW95800.1"/>
    <property type="molecule type" value="Genomic_DNA"/>
</dbReference>
<dbReference type="Gene3D" id="2.60.120.10">
    <property type="entry name" value="Jelly Rolls"/>
    <property type="match status" value="1"/>
</dbReference>
<evidence type="ECO:0000256" key="3">
    <source>
        <dbReference type="ARBA" id="ARBA00012098"/>
    </source>
</evidence>
<dbReference type="EC" id="5.1.3.13" evidence="3 7"/>
<comment type="pathway">
    <text evidence="7">Carbohydrate biosynthesis; dTDP-L-rhamnose biosynthesis.</text>
</comment>
<dbReference type="InterPro" id="IPR014710">
    <property type="entry name" value="RmlC-like_jellyroll"/>
</dbReference>
<dbReference type="UniPathway" id="UPA00124"/>
<comment type="function">
    <text evidence="2 7">Catalyzes the epimerization of the C3' and C5'positions of dTDP-6-deoxy-D-xylo-4-hexulose, forming dTDP-6-deoxy-L-lyxo-4-hexulose.</text>
</comment>
<protein>
    <recommendedName>
        <fullName evidence="4 7">dTDP-4-dehydrorhamnose 3,5-epimerase</fullName>
        <ecNumber evidence="3 7">5.1.3.13</ecNumber>
    </recommendedName>
    <alternativeName>
        <fullName evidence="7">Thymidine diphospho-4-keto-rhamnose 3,5-epimerase</fullName>
    </alternativeName>
</protein>
<dbReference type="AlphaFoldDB" id="A0A4R8DFS9"/>
<dbReference type="PANTHER" id="PTHR21047">
    <property type="entry name" value="DTDP-6-DEOXY-D-GLUCOSE-3,5 EPIMERASE"/>
    <property type="match status" value="1"/>
</dbReference>
<dbReference type="PANTHER" id="PTHR21047:SF2">
    <property type="entry name" value="THYMIDINE DIPHOSPHO-4-KETO-RHAMNOSE 3,5-EPIMERASE"/>
    <property type="match status" value="1"/>
</dbReference>
<evidence type="ECO:0000256" key="1">
    <source>
        <dbReference type="ARBA" id="ARBA00001298"/>
    </source>
</evidence>
<proteinExistence type="inferred from homology"/>
<evidence type="ECO:0000256" key="2">
    <source>
        <dbReference type="ARBA" id="ARBA00001997"/>
    </source>
</evidence>
<feature type="active site" description="Proton acceptor" evidence="5">
    <location>
        <position position="61"/>
    </location>
</feature>
<evidence type="ECO:0000256" key="7">
    <source>
        <dbReference type="RuleBase" id="RU364069"/>
    </source>
</evidence>
<evidence type="ECO:0000256" key="6">
    <source>
        <dbReference type="PIRSR" id="PIRSR600888-3"/>
    </source>
</evidence>
<gene>
    <name evidence="8" type="ORF">EDB95_3611</name>
</gene>
<dbReference type="CDD" id="cd00438">
    <property type="entry name" value="cupin_RmlC"/>
    <property type="match status" value="1"/>
</dbReference>
<dbReference type="InterPro" id="IPR000888">
    <property type="entry name" value="RmlC-like"/>
</dbReference>
<accession>A0A4R8DFS9</accession>
<dbReference type="RefSeq" id="WP_133995492.1">
    <property type="nucleotide sequence ID" value="NZ_SODV01000002.1"/>
</dbReference>
<keyword evidence="7" id="KW-0413">Isomerase</keyword>
<organism evidence="8 9">
    <name type="scientific">Dinghuibacter silviterrae</name>
    <dbReference type="NCBI Taxonomy" id="1539049"/>
    <lineage>
        <taxon>Bacteria</taxon>
        <taxon>Pseudomonadati</taxon>
        <taxon>Bacteroidota</taxon>
        <taxon>Chitinophagia</taxon>
        <taxon>Chitinophagales</taxon>
        <taxon>Chitinophagaceae</taxon>
        <taxon>Dinghuibacter</taxon>
    </lineage>
</organism>
<dbReference type="Proteomes" id="UP000294498">
    <property type="component" value="Unassembled WGS sequence"/>
</dbReference>
<dbReference type="NCBIfam" id="TIGR01221">
    <property type="entry name" value="rmlC"/>
    <property type="match status" value="1"/>
</dbReference>
<dbReference type="Pfam" id="PF00908">
    <property type="entry name" value="dTDP_sugar_isom"/>
    <property type="match status" value="1"/>
</dbReference>
<evidence type="ECO:0000313" key="8">
    <source>
        <dbReference type="EMBL" id="TDW95800.1"/>
    </source>
</evidence>
<evidence type="ECO:0000256" key="5">
    <source>
        <dbReference type="PIRSR" id="PIRSR600888-1"/>
    </source>
</evidence>
<dbReference type="GO" id="GO:0005829">
    <property type="term" value="C:cytosol"/>
    <property type="evidence" value="ECO:0007669"/>
    <property type="project" value="TreeGrafter"/>
</dbReference>
<sequence>MPFFETGFEGLVVYEPRVFHDDRGYFFESYNQKVFEAEGFERTWVQDNQARSTYGVIRGLHFQHEPYAQTKLIRSLEGTILDVVVDIRKGSPTYGKVFAIELSAANKRQLLVPRGFAHGYSVLSETAEILYKCDNFYNKAAEGGIRYDDPSLNIDWKIPAEHAVLSTKDVELPVLAEAENHFA</sequence>
<comment type="similarity">
    <text evidence="7">Belongs to the dTDP-4-dehydrorhamnose 3,5-epimerase family.</text>
</comment>
<dbReference type="InterPro" id="IPR011051">
    <property type="entry name" value="RmlC_Cupin_sf"/>
</dbReference>